<dbReference type="RefSeq" id="YP_009219992.1">
    <property type="nucleotide sequence ID" value="NC_029028.1"/>
</dbReference>
<keyword evidence="2" id="KW-1185">Reference proteome</keyword>
<protein>
    <recommendedName>
        <fullName evidence="3">Outer membrane protein</fullName>
    </recommendedName>
</protein>
<reference evidence="1 2" key="1">
    <citation type="journal article" date="2015" name="Genome Announc.">
        <title>Complete Genome Sequences of Four Novel Escherichia coli Bacteriophages Belonging to New Phage Groups.</title>
        <authorList>
            <person name="Carstens A.B."/>
            <person name="Kot W."/>
            <person name="Hansen L.H."/>
        </authorList>
    </citation>
    <scope>NUCLEOTIDE SEQUENCE [LARGE SCALE GENOMIC DNA]</scope>
</reference>
<accession>A0A0E3JPT1</accession>
<organism evidence="1 2">
    <name type="scientific">Enterobacteria phage JenP1</name>
    <dbReference type="NCBI Taxonomy" id="1610837"/>
    <lineage>
        <taxon>Viruses</taxon>
        <taxon>Duplodnaviria</taxon>
        <taxon>Heunggongvirae</taxon>
        <taxon>Uroviricota</taxon>
        <taxon>Caudoviricetes</taxon>
        <taxon>Queuovirinae</taxon>
        <taxon>Nonagvirus</taxon>
        <taxon>Nonagvirus JenP1</taxon>
    </lineage>
</organism>
<evidence type="ECO:0008006" key="3">
    <source>
        <dbReference type="Google" id="ProtNLM"/>
    </source>
</evidence>
<dbReference type="Proteomes" id="UP000033023">
    <property type="component" value="Segment"/>
</dbReference>
<evidence type="ECO:0000313" key="2">
    <source>
        <dbReference type="Proteomes" id="UP000033023"/>
    </source>
</evidence>
<dbReference type="GeneID" id="26646253"/>
<evidence type="ECO:0000313" key="1">
    <source>
        <dbReference type="EMBL" id="AKA60888.1"/>
    </source>
</evidence>
<reference evidence="2" key="2">
    <citation type="submission" date="2015-01" db="EMBL/GenBank/DDBJ databases">
        <title>Complete sequence of three novel 9g-like phages.</title>
        <authorList>
            <person name="Carstens A.B."/>
            <person name="Hansen L.H."/>
            <person name="Kot W."/>
        </authorList>
    </citation>
    <scope>NUCLEOTIDE SEQUENCE [LARGE SCALE GENOMIC DNA]</scope>
</reference>
<name>A0A0E3JPT1_9CAUD</name>
<sequence>MKYGFAVYNSKGVDVTGILTPIFFLDKFTASSGSKTYDSPPPGKTLKAVWSIFPFNNDNYIDLPVPSVVVSGNTISWSNLYTGLGSYIYTYWG</sequence>
<proteinExistence type="predicted"/>
<dbReference type="OrthoDB" id="16901at10239"/>
<dbReference type="EMBL" id="KP719132">
    <property type="protein sequence ID" value="AKA60888.1"/>
    <property type="molecule type" value="Genomic_DNA"/>
</dbReference>
<dbReference type="KEGG" id="vg:26646253"/>